<evidence type="ECO:0000313" key="3">
    <source>
        <dbReference type="Proteomes" id="UP000601435"/>
    </source>
</evidence>
<gene>
    <name evidence="2" type="ORF">SNEC2469_LOCUS25911</name>
</gene>
<protein>
    <submittedName>
        <fullName evidence="2">Uncharacterized protein</fullName>
    </submittedName>
</protein>
<proteinExistence type="predicted"/>
<feature type="region of interest" description="Disordered" evidence="1">
    <location>
        <begin position="119"/>
        <end position="155"/>
    </location>
</feature>
<feature type="non-terminal residue" evidence="2">
    <location>
        <position position="284"/>
    </location>
</feature>
<evidence type="ECO:0000256" key="1">
    <source>
        <dbReference type="SAM" id="MobiDB-lite"/>
    </source>
</evidence>
<organism evidence="2 3">
    <name type="scientific">Symbiodinium necroappetens</name>
    <dbReference type="NCBI Taxonomy" id="1628268"/>
    <lineage>
        <taxon>Eukaryota</taxon>
        <taxon>Sar</taxon>
        <taxon>Alveolata</taxon>
        <taxon>Dinophyceae</taxon>
        <taxon>Suessiales</taxon>
        <taxon>Symbiodiniaceae</taxon>
        <taxon>Symbiodinium</taxon>
    </lineage>
</organism>
<dbReference type="OrthoDB" id="10429942at2759"/>
<sequence length="284" mass="30573">ETDVERDHEDWHLGILEESFQATVWPPTESEADTGCEERIVCRHLGSQPKDVEPESQGYAAAWRFIAELPTDASEGEDDKLRSPTPVCDAELVPEPPTIPPPHVPESDLLCDVPQAEPLRRSAPPCASEPSFAPAPSLQTAPQQDESFPRTSPSVSPLRTCFCYASPLRRGLPELDARADWEAIQAEGIDVTVQTATVNAVQEVGIRDATGRQHASGLQLLAMNRAVGLTCAGPDILHISAHCTTLGTSDATSESVSVQSVSVPLYSSSCVYVFDGEVTVRSFA</sequence>
<keyword evidence="3" id="KW-1185">Reference proteome</keyword>
<evidence type="ECO:0000313" key="2">
    <source>
        <dbReference type="EMBL" id="CAE7844854.1"/>
    </source>
</evidence>
<name>A0A812ZXF3_9DINO</name>
<feature type="compositionally biased region" description="Polar residues" evidence="1">
    <location>
        <begin position="137"/>
        <end position="155"/>
    </location>
</feature>
<reference evidence="2" key="1">
    <citation type="submission" date="2021-02" db="EMBL/GenBank/DDBJ databases">
        <authorList>
            <person name="Dougan E. K."/>
            <person name="Rhodes N."/>
            <person name="Thang M."/>
            <person name="Chan C."/>
        </authorList>
    </citation>
    <scope>NUCLEOTIDE SEQUENCE</scope>
</reference>
<dbReference type="AlphaFoldDB" id="A0A812ZXF3"/>
<accession>A0A812ZXF3</accession>
<dbReference type="EMBL" id="CAJNJA010051808">
    <property type="protein sequence ID" value="CAE7844854.1"/>
    <property type="molecule type" value="Genomic_DNA"/>
</dbReference>
<dbReference type="Proteomes" id="UP000601435">
    <property type="component" value="Unassembled WGS sequence"/>
</dbReference>
<comment type="caution">
    <text evidence="2">The sequence shown here is derived from an EMBL/GenBank/DDBJ whole genome shotgun (WGS) entry which is preliminary data.</text>
</comment>